<sequence>MKPLGPRLGRHTKPPVQAIVTPLMVTAVISPQILSAPAWNMSEISGSPLIDRHPTLPFIRLFPSPNILFNPRGRQRAGDSLRMQISMYGGDYLCPSGSCALLPFENAI</sequence>
<reference evidence="1 2" key="1">
    <citation type="journal article" date="2019" name="Commun. Biol.">
        <title>The bagworm genome reveals a unique fibroin gene that provides high tensile strength.</title>
        <authorList>
            <person name="Kono N."/>
            <person name="Nakamura H."/>
            <person name="Ohtoshi R."/>
            <person name="Tomita M."/>
            <person name="Numata K."/>
            <person name="Arakawa K."/>
        </authorList>
    </citation>
    <scope>NUCLEOTIDE SEQUENCE [LARGE SCALE GENOMIC DNA]</scope>
</reference>
<dbReference type="AlphaFoldDB" id="A0A4C1X2N5"/>
<name>A0A4C1X2N5_EUMVA</name>
<dbReference type="Proteomes" id="UP000299102">
    <property type="component" value="Unassembled WGS sequence"/>
</dbReference>
<comment type="caution">
    <text evidence="1">The sequence shown here is derived from an EMBL/GenBank/DDBJ whole genome shotgun (WGS) entry which is preliminary data.</text>
</comment>
<organism evidence="1 2">
    <name type="scientific">Eumeta variegata</name>
    <name type="common">Bagworm moth</name>
    <name type="synonym">Eumeta japonica</name>
    <dbReference type="NCBI Taxonomy" id="151549"/>
    <lineage>
        <taxon>Eukaryota</taxon>
        <taxon>Metazoa</taxon>
        <taxon>Ecdysozoa</taxon>
        <taxon>Arthropoda</taxon>
        <taxon>Hexapoda</taxon>
        <taxon>Insecta</taxon>
        <taxon>Pterygota</taxon>
        <taxon>Neoptera</taxon>
        <taxon>Endopterygota</taxon>
        <taxon>Lepidoptera</taxon>
        <taxon>Glossata</taxon>
        <taxon>Ditrysia</taxon>
        <taxon>Tineoidea</taxon>
        <taxon>Psychidae</taxon>
        <taxon>Oiketicinae</taxon>
        <taxon>Eumeta</taxon>
    </lineage>
</organism>
<protein>
    <submittedName>
        <fullName evidence="1">Uncharacterized protein</fullName>
    </submittedName>
</protein>
<keyword evidence="2" id="KW-1185">Reference proteome</keyword>
<accession>A0A4C1X2N5</accession>
<evidence type="ECO:0000313" key="2">
    <source>
        <dbReference type="Proteomes" id="UP000299102"/>
    </source>
</evidence>
<evidence type="ECO:0000313" key="1">
    <source>
        <dbReference type="EMBL" id="GBP56577.1"/>
    </source>
</evidence>
<gene>
    <name evidence="1" type="ORF">EVAR_80339_1</name>
</gene>
<proteinExistence type="predicted"/>
<dbReference type="EMBL" id="BGZK01000696">
    <property type="protein sequence ID" value="GBP56577.1"/>
    <property type="molecule type" value="Genomic_DNA"/>
</dbReference>